<evidence type="ECO:0000256" key="6">
    <source>
        <dbReference type="HAMAP-Rule" id="MF_01930"/>
    </source>
</evidence>
<reference evidence="8 9" key="1">
    <citation type="journal article" date="2016" name="Int. J. Syst. Evol. Microbiol.">
        <title>Peptococcus simiae sp. nov., isolated from rhesus macaque faeces and emended description of the genus Peptococcus.</title>
        <authorList>
            <person name="Shkoporov A.N."/>
            <person name="Efimov B.A."/>
            <person name="Kondova I."/>
            <person name="Ouwerling B."/>
            <person name="Chaplin A.V."/>
            <person name="Shcherbakova V.A."/>
            <person name="Langermans J.A.M."/>
        </authorList>
    </citation>
    <scope>NUCLEOTIDE SEQUENCE [LARGE SCALE GENOMIC DNA]</scope>
    <source>
        <strain evidence="8 9">M108</strain>
    </source>
</reference>
<comment type="catalytic activity">
    <reaction evidence="5 6">
        <text>N(1)-(5-phospho-beta-D-ribosyl)glycinamide + (6R)-10-formyltetrahydrofolate = N(2)-formyl-N(1)-(5-phospho-beta-D-ribosyl)glycinamide + (6S)-5,6,7,8-tetrahydrofolate + H(+)</text>
        <dbReference type="Rhea" id="RHEA:15053"/>
        <dbReference type="ChEBI" id="CHEBI:15378"/>
        <dbReference type="ChEBI" id="CHEBI:57453"/>
        <dbReference type="ChEBI" id="CHEBI:143788"/>
        <dbReference type="ChEBI" id="CHEBI:147286"/>
        <dbReference type="ChEBI" id="CHEBI:195366"/>
        <dbReference type="EC" id="2.1.2.2"/>
    </reaction>
</comment>
<feature type="binding site" evidence="6">
    <location>
        <begin position="14"/>
        <end position="16"/>
    </location>
    <ligand>
        <name>N(1)-(5-phospho-beta-D-ribosyl)glycinamide</name>
        <dbReference type="ChEBI" id="CHEBI:143788"/>
    </ligand>
</feature>
<name>A0ABW9H0J0_9FIRM</name>
<dbReference type="RefSeq" id="WP_408977987.1">
    <property type="nucleotide sequence ID" value="NZ_JBJUVG010000015.1"/>
</dbReference>
<dbReference type="EMBL" id="JBJUVG010000015">
    <property type="protein sequence ID" value="MFM9414372.1"/>
    <property type="molecule type" value="Genomic_DNA"/>
</dbReference>
<dbReference type="InterPro" id="IPR036477">
    <property type="entry name" value="Formyl_transf_N_sf"/>
</dbReference>
<feature type="binding site" evidence="6">
    <location>
        <position position="67"/>
    </location>
    <ligand>
        <name>(6R)-10-formyltetrahydrofolate</name>
        <dbReference type="ChEBI" id="CHEBI:195366"/>
    </ligand>
</feature>
<dbReference type="InterPro" id="IPR004607">
    <property type="entry name" value="GART"/>
</dbReference>
<proteinExistence type="inferred from homology"/>
<evidence type="ECO:0000256" key="2">
    <source>
        <dbReference type="ARBA" id="ARBA00022679"/>
    </source>
</evidence>
<keyword evidence="3 6" id="KW-0658">Purine biosynthesis</keyword>
<comment type="pathway">
    <text evidence="1 6">Purine metabolism; IMP biosynthesis via de novo pathway; N(2)-formyl-N(1)-(5-phospho-D-ribosyl)glycinamide from N(1)-(5-phospho-D-ribosyl)glycinamide (10-formyl THF route): step 1/1.</text>
</comment>
<dbReference type="Proteomes" id="UP001631949">
    <property type="component" value="Unassembled WGS sequence"/>
</dbReference>
<comment type="caution">
    <text evidence="8">The sequence shown here is derived from an EMBL/GenBank/DDBJ whole genome shotgun (WGS) entry which is preliminary data.</text>
</comment>
<dbReference type="Gene3D" id="3.40.50.170">
    <property type="entry name" value="Formyl transferase, N-terminal domain"/>
    <property type="match status" value="1"/>
</dbReference>
<keyword evidence="2 6" id="KW-0808">Transferase</keyword>
<comment type="caution">
    <text evidence="6">Lacks conserved residue(s) required for the propagation of feature annotation.</text>
</comment>
<dbReference type="SUPFAM" id="SSF53328">
    <property type="entry name" value="Formyltransferase"/>
    <property type="match status" value="1"/>
</dbReference>
<dbReference type="PANTHER" id="PTHR43369:SF2">
    <property type="entry name" value="PHOSPHORIBOSYLGLYCINAMIDE FORMYLTRANSFERASE"/>
    <property type="match status" value="1"/>
</dbReference>
<gene>
    <name evidence="6 8" type="primary">purN</name>
    <name evidence="8" type="ORF">ACKQTC_08330</name>
</gene>
<dbReference type="HAMAP" id="MF_01930">
    <property type="entry name" value="PurN"/>
    <property type="match status" value="1"/>
</dbReference>
<evidence type="ECO:0000256" key="1">
    <source>
        <dbReference type="ARBA" id="ARBA00005054"/>
    </source>
</evidence>
<feature type="active site" description="Proton donor" evidence="6">
    <location>
        <position position="111"/>
    </location>
</feature>
<dbReference type="Pfam" id="PF00551">
    <property type="entry name" value="Formyl_trans_N"/>
    <property type="match status" value="1"/>
</dbReference>
<evidence type="ECO:0000259" key="7">
    <source>
        <dbReference type="Pfam" id="PF00551"/>
    </source>
</evidence>
<evidence type="ECO:0000313" key="9">
    <source>
        <dbReference type="Proteomes" id="UP001631949"/>
    </source>
</evidence>
<dbReference type="EC" id="2.1.2.2" evidence="6"/>
<accession>A0ABW9H0J0</accession>
<evidence type="ECO:0000256" key="3">
    <source>
        <dbReference type="ARBA" id="ARBA00022755"/>
    </source>
</evidence>
<dbReference type="InterPro" id="IPR001555">
    <property type="entry name" value="GART_AS"/>
</dbReference>
<dbReference type="InterPro" id="IPR002376">
    <property type="entry name" value="Formyl_transf_N"/>
</dbReference>
<evidence type="ECO:0000256" key="5">
    <source>
        <dbReference type="ARBA" id="ARBA00047664"/>
    </source>
</evidence>
<comment type="similarity">
    <text evidence="4 6">Belongs to the GART family.</text>
</comment>
<dbReference type="CDD" id="cd08645">
    <property type="entry name" value="FMT_core_GART"/>
    <property type="match status" value="1"/>
</dbReference>
<comment type="function">
    <text evidence="6">Catalyzes the transfer of a formyl group from 10-formyltetrahydrofolate to 5-phospho-ribosyl-glycinamide (GAR), producing 5-phospho-ribosyl-N-formylglycinamide (FGAR) and tetrahydrofolate.</text>
</comment>
<feature type="site" description="Raises pKa of active site His" evidence="6">
    <location>
        <position position="147"/>
    </location>
</feature>
<protein>
    <recommendedName>
        <fullName evidence="6">Phosphoribosylglycinamide formyltransferase</fullName>
        <ecNumber evidence="6">2.1.2.2</ecNumber>
    </recommendedName>
    <alternativeName>
        <fullName evidence="6">5'-phosphoribosylglycinamide transformylase</fullName>
    </alternativeName>
    <alternativeName>
        <fullName evidence="6">GAR transformylase</fullName>
        <shortName evidence="6">GART</shortName>
    </alternativeName>
</protein>
<feature type="domain" description="Formyl transferase N-terminal" evidence="7">
    <location>
        <begin position="5"/>
        <end position="184"/>
    </location>
</feature>
<keyword evidence="9" id="KW-1185">Reference proteome</keyword>
<sequence length="203" mass="21642">MSGLNLVVLASGRGSNFKAIQDHIDRGDLAAKIQLVLSDHADAPALDLAQAAGIPQAALAAADYPDRVRFDLALLEKIKAVPCDLIVLAGYMRVLSQVFIKEAPAPIINIHPSLLPAFPGLHAQRQAVDYGVKVSGCTVHLVNDILDGGAIIAQRVVPVLPGDDEDRLAARILAEEHRLYSEVIGKIANGQIKIKDQSVTILD</sequence>
<feature type="binding site" evidence="6">
    <location>
        <position position="109"/>
    </location>
    <ligand>
        <name>(6R)-10-formyltetrahydrofolate</name>
        <dbReference type="ChEBI" id="CHEBI:195366"/>
    </ligand>
</feature>
<organism evidence="8 9">
    <name type="scientific">Peptococcus simiae</name>
    <dbReference type="NCBI Taxonomy" id="1643805"/>
    <lineage>
        <taxon>Bacteria</taxon>
        <taxon>Bacillati</taxon>
        <taxon>Bacillota</taxon>
        <taxon>Clostridia</taxon>
        <taxon>Eubacteriales</taxon>
        <taxon>Peptococcaceae</taxon>
        <taxon>Peptococcus</taxon>
    </lineage>
</organism>
<dbReference type="PANTHER" id="PTHR43369">
    <property type="entry name" value="PHOSPHORIBOSYLGLYCINAMIDE FORMYLTRANSFERASE"/>
    <property type="match status" value="1"/>
</dbReference>
<evidence type="ECO:0000313" key="8">
    <source>
        <dbReference type="EMBL" id="MFM9414372.1"/>
    </source>
</evidence>
<dbReference type="PROSITE" id="PS00373">
    <property type="entry name" value="GART"/>
    <property type="match status" value="1"/>
</dbReference>
<dbReference type="GO" id="GO:0004644">
    <property type="term" value="F:phosphoribosylglycinamide formyltransferase activity"/>
    <property type="evidence" value="ECO:0007669"/>
    <property type="project" value="UniProtKB-EC"/>
</dbReference>
<dbReference type="NCBIfam" id="TIGR00639">
    <property type="entry name" value="PurN"/>
    <property type="match status" value="1"/>
</dbReference>
<evidence type="ECO:0000256" key="4">
    <source>
        <dbReference type="ARBA" id="ARBA00038440"/>
    </source>
</evidence>